<dbReference type="InterPro" id="IPR015421">
    <property type="entry name" value="PyrdxlP-dep_Trfase_major"/>
</dbReference>
<dbReference type="Gene3D" id="3.40.640.10">
    <property type="entry name" value="Type I PLP-dependent aspartate aminotransferase-like (Major domain)"/>
    <property type="match status" value="1"/>
</dbReference>
<comment type="similarity">
    <text evidence="1">Belongs to the DegT/DnrJ/EryC1 family.</text>
</comment>
<sequence length="399" mass="45414">MSDKKLAQVFNMRPDPYLIPRFNFDYKLTDFSTSITSIFKGESNLEPLYSTFGQKDFFFTNYGRTALYVILKSLHLPPKSKIGVPLYCCTVVFDAIINAGHIPRFIDINDNYTMDPEDLKSKIEDLSAVVVIHTFGRPADMDSIKKIAGRVPIIEDCSHSLLSEYKGKITGTIGDMAIFSLAKYLSAGGGGLLVVNNRSFTKRIQKETKTLREPSTLDEIQHTTTAYMRSFFYHKPWFGLFGLPIGLILENKVDLMTKKSSRMTAGYKTYTDITSKKLSSFKSKVEIQRKNSFFLLDKLKDSSLILPLEKKSTYCNYYLFPLTVKNRDKTCEYLRQNGVDTTKLFSQTPEVAKAIYDYKGDCPRTEEIAKSIITIPNHYVLKKKELEKVAGVINSCPYK</sequence>
<dbReference type="Gene3D" id="3.90.1150.10">
    <property type="entry name" value="Aspartate Aminotransferase, domain 1"/>
    <property type="match status" value="1"/>
</dbReference>
<dbReference type="PIRSF" id="PIRSF000390">
    <property type="entry name" value="PLP_StrS"/>
    <property type="match status" value="1"/>
</dbReference>
<protein>
    <recommendedName>
        <fullName evidence="4">DegT/DnrJ/EryC1/StrS aminotransferase family protein</fullName>
    </recommendedName>
</protein>
<dbReference type="GO" id="GO:0030170">
    <property type="term" value="F:pyridoxal phosphate binding"/>
    <property type="evidence" value="ECO:0007669"/>
    <property type="project" value="TreeGrafter"/>
</dbReference>
<evidence type="ECO:0000313" key="3">
    <source>
        <dbReference type="Proteomes" id="UP000033933"/>
    </source>
</evidence>
<dbReference type="GO" id="GO:0000271">
    <property type="term" value="P:polysaccharide biosynthetic process"/>
    <property type="evidence" value="ECO:0007669"/>
    <property type="project" value="TreeGrafter"/>
</dbReference>
<dbReference type="PANTHER" id="PTHR30244">
    <property type="entry name" value="TRANSAMINASE"/>
    <property type="match status" value="1"/>
</dbReference>
<organism evidence="2 3">
    <name type="scientific">Methanosarcina mazei</name>
    <name type="common">Methanosarcina frisia</name>
    <dbReference type="NCBI Taxonomy" id="2209"/>
    <lineage>
        <taxon>Archaea</taxon>
        <taxon>Methanobacteriati</taxon>
        <taxon>Methanobacteriota</taxon>
        <taxon>Stenosarchaea group</taxon>
        <taxon>Methanomicrobia</taxon>
        <taxon>Methanosarcinales</taxon>
        <taxon>Methanosarcinaceae</taxon>
        <taxon>Methanosarcina</taxon>
    </lineage>
</organism>
<dbReference type="GO" id="GO:0008483">
    <property type="term" value="F:transaminase activity"/>
    <property type="evidence" value="ECO:0007669"/>
    <property type="project" value="TreeGrafter"/>
</dbReference>
<dbReference type="InterPro" id="IPR000653">
    <property type="entry name" value="DegT/StrS_aminotransferase"/>
</dbReference>
<dbReference type="AlphaFoldDB" id="A0A0F8SAL5"/>
<dbReference type="Pfam" id="PF01041">
    <property type="entry name" value="DegT_DnrJ_EryC1"/>
    <property type="match status" value="1"/>
</dbReference>
<dbReference type="PANTHER" id="PTHR30244:SF34">
    <property type="entry name" value="DTDP-4-AMINO-4,6-DIDEOXYGALACTOSE TRANSAMINASE"/>
    <property type="match status" value="1"/>
</dbReference>
<reference evidence="2 3" key="1">
    <citation type="journal article" date="2015" name="ISME J.">
        <title>Genomic and phenotypic differentiation among Methanosarcina mazei populations from Columbia River sediment.</title>
        <authorList>
            <person name="Youngblut N.D."/>
            <person name="Wirth J.S."/>
            <person name="Henriksen J.R."/>
            <person name="Smith M."/>
            <person name="Simon H."/>
            <person name="Metcalf W.W."/>
            <person name="Whitaker R.J."/>
        </authorList>
    </citation>
    <scope>NUCLEOTIDE SEQUENCE [LARGE SCALE GENOMIC DNA]</scope>
    <source>
        <strain evidence="2 3">1.H.M.0.1</strain>
    </source>
</reference>
<dbReference type="InterPro" id="IPR015424">
    <property type="entry name" value="PyrdxlP-dep_Trfase"/>
</dbReference>
<evidence type="ECO:0008006" key="4">
    <source>
        <dbReference type="Google" id="ProtNLM"/>
    </source>
</evidence>
<keyword evidence="1" id="KW-0663">Pyridoxal phosphate</keyword>
<name>A0A0F8SAL5_METMZ</name>
<dbReference type="InterPro" id="IPR015422">
    <property type="entry name" value="PyrdxlP-dep_Trfase_small"/>
</dbReference>
<dbReference type="EMBL" id="JJQQ01000001">
    <property type="protein sequence ID" value="KKH70344.1"/>
    <property type="molecule type" value="Genomic_DNA"/>
</dbReference>
<gene>
    <name evidence="2" type="ORF">DU87_10640</name>
</gene>
<comment type="caution">
    <text evidence="2">The sequence shown here is derived from an EMBL/GenBank/DDBJ whole genome shotgun (WGS) entry which is preliminary data.</text>
</comment>
<accession>A0A0F8SAL5</accession>
<dbReference type="PATRIC" id="fig|2209.87.peg.2380"/>
<evidence type="ECO:0000256" key="1">
    <source>
        <dbReference type="RuleBase" id="RU004508"/>
    </source>
</evidence>
<proteinExistence type="inferred from homology"/>
<dbReference type="SUPFAM" id="SSF53383">
    <property type="entry name" value="PLP-dependent transferases"/>
    <property type="match status" value="1"/>
</dbReference>
<evidence type="ECO:0000313" key="2">
    <source>
        <dbReference type="EMBL" id="KKH70344.1"/>
    </source>
</evidence>
<dbReference type="Proteomes" id="UP000033933">
    <property type="component" value="Unassembled WGS sequence"/>
</dbReference>